<protein>
    <submittedName>
        <fullName evidence="3">Class I SAM-dependent methyltransferase</fullName>
    </submittedName>
</protein>
<organism evidence="3 4">
    <name type="scientific">Nocardiopsis suaedae</name>
    <dbReference type="NCBI Taxonomy" id="3018444"/>
    <lineage>
        <taxon>Bacteria</taxon>
        <taxon>Bacillati</taxon>
        <taxon>Actinomycetota</taxon>
        <taxon>Actinomycetes</taxon>
        <taxon>Streptosporangiales</taxon>
        <taxon>Nocardiopsidaceae</taxon>
        <taxon>Nocardiopsis</taxon>
    </lineage>
</organism>
<gene>
    <name evidence="3" type="ORF">O4U47_14755</name>
</gene>
<dbReference type="Pfam" id="PF08241">
    <property type="entry name" value="Methyltransf_11"/>
    <property type="match status" value="1"/>
</dbReference>
<dbReference type="Gene3D" id="3.40.50.150">
    <property type="entry name" value="Vaccinia Virus protein VP39"/>
    <property type="match status" value="1"/>
</dbReference>
<dbReference type="Proteomes" id="UP001165685">
    <property type="component" value="Unassembled WGS sequence"/>
</dbReference>
<keyword evidence="3" id="KW-0489">Methyltransferase</keyword>
<evidence type="ECO:0000256" key="1">
    <source>
        <dbReference type="SAM" id="MobiDB-lite"/>
    </source>
</evidence>
<dbReference type="InterPro" id="IPR029063">
    <property type="entry name" value="SAM-dependent_MTases_sf"/>
</dbReference>
<reference evidence="3" key="1">
    <citation type="submission" date="2023-01" db="EMBL/GenBank/DDBJ databases">
        <title>Draft genome sequence of Nocardiopsis sp. LSu2-4 isolated from halophytes.</title>
        <authorList>
            <person name="Duangmal K."/>
            <person name="Chantavorakit T."/>
        </authorList>
    </citation>
    <scope>NUCLEOTIDE SEQUENCE</scope>
    <source>
        <strain evidence="3">LSu2-4</strain>
    </source>
</reference>
<sequence length="270" mass="29566">MSDEASRVTRRTAGPEESARASRIWWEGAADEYQGEHGDFLGDSVFVWGPEGLTEDEAGLLGPREELKGARVLEVGCGAAQCARWLRAQGAHVVGVDVAFRQLQHSHRIDENEGTARVPVAQADVQYLPFADASFDAVVSAFGGFPFIPDATAAVAESARVLRPGGRLVFSVTHPVRWMFPDDPTRAGMTVVQSYFDRRAYIEEDRSGRAVYVEHHHTMGDWIGAIAGAGLRLTALTEPEWPEHNTSIWGGWGPYRGRYVPGTAVFTAEK</sequence>
<dbReference type="CDD" id="cd02440">
    <property type="entry name" value="AdoMet_MTases"/>
    <property type="match status" value="1"/>
</dbReference>
<feature type="region of interest" description="Disordered" evidence="1">
    <location>
        <begin position="1"/>
        <end position="20"/>
    </location>
</feature>
<comment type="caution">
    <text evidence="3">The sequence shown here is derived from an EMBL/GenBank/DDBJ whole genome shotgun (WGS) entry which is preliminary data.</text>
</comment>
<evidence type="ECO:0000313" key="3">
    <source>
        <dbReference type="EMBL" id="MDA2805774.1"/>
    </source>
</evidence>
<dbReference type="InterPro" id="IPR013216">
    <property type="entry name" value="Methyltransf_11"/>
</dbReference>
<keyword evidence="4" id="KW-1185">Reference proteome</keyword>
<dbReference type="SUPFAM" id="SSF53335">
    <property type="entry name" value="S-adenosyl-L-methionine-dependent methyltransferases"/>
    <property type="match status" value="1"/>
</dbReference>
<name>A0ABT4TNF3_9ACTN</name>
<accession>A0ABT4TNF3</accession>
<dbReference type="GO" id="GO:0032259">
    <property type="term" value="P:methylation"/>
    <property type="evidence" value="ECO:0007669"/>
    <property type="project" value="UniProtKB-KW"/>
</dbReference>
<proteinExistence type="predicted"/>
<dbReference type="PANTHER" id="PTHR43591">
    <property type="entry name" value="METHYLTRANSFERASE"/>
    <property type="match status" value="1"/>
</dbReference>
<evidence type="ECO:0000259" key="2">
    <source>
        <dbReference type="Pfam" id="PF08241"/>
    </source>
</evidence>
<feature type="domain" description="Methyltransferase type 11" evidence="2">
    <location>
        <begin position="73"/>
        <end position="170"/>
    </location>
</feature>
<evidence type="ECO:0000313" key="4">
    <source>
        <dbReference type="Proteomes" id="UP001165685"/>
    </source>
</evidence>
<dbReference type="EMBL" id="JAQFWP010000025">
    <property type="protein sequence ID" value="MDA2805774.1"/>
    <property type="molecule type" value="Genomic_DNA"/>
</dbReference>
<keyword evidence="3" id="KW-0808">Transferase</keyword>
<dbReference type="RefSeq" id="WP_270678424.1">
    <property type="nucleotide sequence ID" value="NZ_JAQFWP010000025.1"/>
</dbReference>
<dbReference type="GO" id="GO:0008168">
    <property type="term" value="F:methyltransferase activity"/>
    <property type="evidence" value="ECO:0007669"/>
    <property type="project" value="UniProtKB-KW"/>
</dbReference>